<feature type="region of interest" description="Disordered" evidence="1">
    <location>
        <begin position="1092"/>
        <end position="1127"/>
    </location>
</feature>
<feature type="compositionally biased region" description="Basic and acidic residues" evidence="1">
    <location>
        <begin position="619"/>
        <end position="633"/>
    </location>
</feature>
<evidence type="ECO:0000259" key="2">
    <source>
        <dbReference type="SMART" id="SM01220"/>
    </source>
</evidence>
<feature type="domain" description="Bridge-like lipid transfer protein family member 1 C-terminal" evidence="2">
    <location>
        <begin position="1120"/>
        <end position="1802"/>
    </location>
</feature>
<feature type="compositionally biased region" description="Polar residues" evidence="1">
    <location>
        <begin position="1092"/>
        <end position="1102"/>
    </location>
</feature>
<feature type="region of interest" description="Disordered" evidence="1">
    <location>
        <begin position="380"/>
        <end position="404"/>
    </location>
</feature>
<sequence length="1812" mass="201637">MKGAYANEFKSCETSDDTSDILCDVVEKLPCSCSDGKQVDITKLRRFCFVRDLDTAESYDCKSIRHIQQRCYEMYYEGATYYGQKDTVANYCRSTNFDEEFKYARERALNCEEPVEKVVYNVYQASKPVDLDPLTVAFKKYHARLTKEGTSQLTKNKPLKKLEPKLKKVVEDDDVRNRGKGGYEQLRDNFSDVDDLSTPTTGGRKVSLIESGAQRKSMINIVSSDKLKTYTQVLIHRELTPLIVFGVVTIQKVNLMAMLGGLKLDGELSSFQVSLTHKVKSREAAVQIKKFKDTSMDTRKRSRLIEKELNEQAKIINDLKTLGASQSTIEQEIKRLHELESAVFNDFKIDVIKKLRRQSVKRSSFRDKLSLVDSKMTPSITETCLNSDPEPTTGLTTSESEGNNSIDKLRQFENHNNGDFAARSISMDLNTADQAGDDPLFTTSSLDDKVHFASQSNSPKAQSLGTTPQDSSKSTSLSAISRSYSSSQQTTNSISSDHLNTYSDSCNNTFSSTSGSSKIDYTGSLTTSSNVSTNASRVNKNNCDNSDDHSSLLKRINKNTQPTGSKETSFVPDVRSIPNIQVKPTSYQIQEPYIDFELDIKVFFNSGKCVFHTRESVKDDEYSRKNGLPKERSFTGNPDGLSSPLGHIPRQSALRSSLSNNKHGNSGAGLKANLSSNRLRYPTTAGTSTSQMDYSIFLIPGLDIKVHYNSKTVFGSTPGQQQLGSKKASCYAWMTLHSIPEETIISPHILDFMEQALEPIPIQPPSSGKTSSPASDGHQLNPDDFSRPDLITSAPAQYAVYGSFPVDVIVYLHMQPSVLRFSCLPVSRVECLLQLPSVDLVFSSKRLQDELDMSLPQQPLGKNMPFSSSCGPSRAGNIKYGHKRSASDFRHPQHQTETSIGGLSMTGCLADFSLYIFHPYGGQKKAPGSSMVSEASSTTSSPLPKSNSDRKDALSLQVEFVKINISRSRRLVLSLETSPPVTRSSHSAQEKFNQTVMIRFSALCDIGSASFKYDMRRLTETLAFPKAWYRKAIWKRMFLGDQGIGGHSIFSDQDYNLLDETGLPSSSKIITSKPFNRSPGNRNRDALWLNIQDTDPSSSQTNHPHHHRIKHNQLHSSVSSEGTTQQQRQIMNAPWKTLILFGVNLCKLNVHMNMANVMGNTSWLTRGFRSEGRVSIDSNGHKSVNVSLGLDGSSLDAKGGIIGGIFEISQIQTKVNIKENFGKEPDHMITLKLDALEKRLDYMGTSILMLRMSDLDLTLRDEWRIDEGAGNSGNHPTKRPACIFIHCNLAWDQLQLLMSKSTTPDIMKILAKLEEFFSQQFHNSKRVFSSFQAVSSKNKASSSSSSSTINSSVPGVPTTSTNRHSFNKEKASTSGSVRINKPSTPTSTSSGSGLLDGGSSNNEIYRHHRHWQKVLRLVSGASLSTLSNPLPPKGTILGGTFELIGNNISLACFYGINFRSKSWGLFSMLKPSISFASEAQDVVNNETGSSDTHIIQNFTFSLGRRDRRRDVDEASFSVDCIYAQHSNMATVCKISRTVMFPPQFKSLHEWFQYTFAGSDLDQINRFPVIEFERSGDGFGSAASAASGEFHSRKFSSNPKSNECHHSKEVIFALPSFQVDLKTEHLQALRPPSVMDLKPRVDCTFVTDFDDHIFVAVDAEAYFFLHELITSYFKEKQIYHTRSSTGSQLIDKSDTGEIGSNLGSSENKEPTKMPETSAGSSSNQTALYERDYREFNCQTWHLEPTVRLLTWAGKNIEPYGVDYILQRLGFTQARTTIPKWIQRGAMDPLDKVLSAIMFRVISASKNESSPNSR</sequence>
<feature type="region of interest" description="Disordered" evidence="1">
    <location>
        <begin position="524"/>
        <end position="549"/>
    </location>
</feature>
<name>T1KK06_TETUR</name>
<evidence type="ECO:0000313" key="4">
    <source>
        <dbReference type="Proteomes" id="UP000015104"/>
    </source>
</evidence>
<feature type="compositionally biased region" description="Polar residues" evidence="1">
    <location>
        <begin position="765"/>
        <end position="774"/>
    </location>
</feature>
<feature type="compositionally biased region" description="Polar residues" evidence="1">
    <location>
        <begin position="1114"/>
        <end position="1127"/>
    </location>
</feature>
<dbReference type="Pfam" id="PF25040">
    <property type="entry name" value="BLTP1_C"/>
    <property type="match status" value="3"/>
</dbReference>
<feature type="compositionally biased region" description="Low complexity" evidence="1">
    <location>
        <begin position="929"/>
        <end position="941"/>
    </location>
</feature>
<feature type="compositionally biased region" description="Basic residues" evidence="1">
    <location>
        <begin position="1103"/>
        <end position="1113"/>
    </location>
</feature>
<feature type="compositionally biased region" description="Low complexity" evidence="1">
    <location>
        <begin position="1382"/>
        <end position="1399"/>
    </location>
</feature>
<accession>T1KK06</accession>
<feature type="compositionally biased region" description="Low complexity" evidence="1">
    <location>
        <begin position="1338"/>
        <end position="1353"/>
    </location>
</feature>
<reference evidence="4" key="1">
    <citation type="submission" date="2011-08" db="EMBL/GenBank/DDBJ databases">
        <authorList>
            <person name="Rombauts S."/>
        </authorList>
    </citation>
    <scope>NUCLEOTIDE SEQUENCE</scope>
    <source>
        <strain evidence="4">London</strain>
    </source>
</reference>
<feature type="region of interest" description="Disordered" evidence="1">
    <location>
        <begin position="1338"/>
        <end position="1399"/>
    </location>
</feature>
<protein>
    <recommendedName>
        <fullName evidence="2">Bridge-like lipid transfer protein family member 1 C-terminal domain-containing protein</fullName>
    </recommendedName>
</protein>
<feature type="compositionally biased region" description="Low complexity" evidence="1">
    <location>
        <begin position="474"/>
        <end position="496"/>
    </location>
</feature>
<dbReference type="HOGENOM" id="CLU_000118_1_0_1"/>
<feature type="compositionally biased region" description="Polar residues" evidence="1">
    <location>
        <begin position="453"/>
        <end position="473"/>
    </location>
</feature>
<dbReference type="EMBL" id="CAEY01000170">
    <property type="status" value="NOT_ANNOTATED_CDS"/>
    <property type="molecule type" value="Genomic_DNA"/>
</dbReference>
<evidence type="ECO:0000313" key="3">
    <source>
        <dbReference type="EnsemblMetazoa" id="tetur13g01930.1"/>
    </source>
</evidence>
<feature type="region of interest" description="Disordered" evidence="1">
    <location>
        <begin position="619"/>
        <end position="648"/>
    </location>
</feature>
<keyword evidence="4" id="KW-1185">Reference proteome</keyword>
<proteinExistence type="predicted"/>
<dbReference type="Proteomes" id="UP000015104">
    <property type="component" value="Unassembled WGS sequence"/>
</dbReference>
<dbReference type="GO" id="GO:0048488">
    <property type="term" value="P:synaptic vesicle endocytosis"/>
    <property type="evidence" value="ECO:0007669"/>
    <property type="project" value="TreeGrafter"/>
</dbReference>
<dbReference type="PANTHER" id="PTHR31640">
    <property type="entry name" value="TRANSMEMBRANE PROTEIN KIAA1109"/>
    <property type="match status" value="1"/>
</dbReference>
<dbReference type="EnsemblMetazoa" id="tetur13g01930.1">
    <property type="protein sequence ID" value="tetur13g01930.1"/>
    <property type="gene ID" value="tetur13g01930"/>
</dbReference>
<feature type="compositionally biased region" description="Polar residues" evidence="1">
    <location>
        <begin position="524"/>
        <end position="544"/>
    </location>
</feature>
<dbReference type="InterPro" id="IPR033616">
    <property type="entry name" value="BLTP1"/>
</dbReference>
<dbReference type="GO" id="GO:0098793">
    <property type="term" value="C:presynapse"/>
    <property type="evidence" value="ECO:0007669"/>
    <property type="project" value="GOC"/>
</dbReference>
<feature type="region of interest" description="Disordered" evidence="1">
    <location>
        <begin position="1683"/>
        <end position="1722"/>
    </location>
</feature>
<dbReference type="SMART" id="SM01220">
    <property type="entry name" value="FSA_C"/>
    <property type="match status" value="1"/>
</dbReference>
<dbReference type="PANTHER" id="PTHR31640:SF1">
    <property type="entry name" value="BRIDGE-LIKE LIPID TRANSFER PROTEIN FAMILY MEMBER 1"/>
    <property type="match status" value="1"/>
</dbReference>
<feature type="region of interest" description="Disordered" evidence="1">
    <location>
        <begin position="927"/>
        <end position="950"/>
    </location>
</feature>
<organism evidence="3 4">
    <name type="scientific">Tetranychus urticae</name>
    <name type="common">Two-spotted spider mite</name>
    <dbReference type="NCBI Taxonomy" id="32264"/>
    <lineage>
        <taxon>Eukaryota</taxon>
        <taxon>Metazoa</taxon>
        <taxon>Ecdysozoa</taxon>
        <taxon>Arthropoda</taxon>
        <taxon>Chelicerata</taxon>
        <taxon>Arachnida</taxon>
        <taxon>Acari</taxon>
        <taxon>Acariformes</taxon>
        <taxon>Trombidiformes</taxon>
        <taxon>Prostigmata</taxon>
        <taxon>Eleutherengona</taxon>
        <taxon>Raphignathae</taxon>
        <taxon>Tetranychoidea</taxon>
        <taxon>Tetranychidae</taxon>
        <taxon>Tetranychus</taxon>
    </lineage>
</organism>
<dbReference type="eggNOG" id="KOG3596">
    <property type="taxonomic scope" value="Eukaryota"/>
</dbReference>
<feature type="region of interest" description="Disordered" evidence="1">
    <location>
        <begin position="761"/>
        <end position="786"/>
    </location>
</feature>
<evidence type="ECO:0000256" key="1">
    <source>
        <dbReference type="SAM" id="MobiDB-lite"/>
    </source>
</evidence>
<reference evidence="3" key="2">
    <citation type="submission" date="2015-06" db="UniProtKB">
        <authorList>
            <consortium name="EnsemblMetazoa"/>
        </authorList>
    </citation>
    <scope>IDENTIFICATION</scope>
</reference>
<feature type="region of interest" description="Disordered" evidence="1">
    <location>
        <begin position="452"/>
        <end position="496"/>
    </location>
</feature>
<dbReference type="InterPro" id="IPR056742">
    <property type="entry name" value="BLTP1_C"/>
</dbReference>